<feature type="transmembrane region" description="Helical" evidence="7">
    <location>
        <begin position="95"/>
        <end position="114"/>
    </location>
</feature>
<sequence>MAWATPISKDVKPPVSSLMMVNVYVALALVSSLCIFTRSHLLVMAGCKTATILFEKMHECIFRASMSFFVSTPSGCILNRASTDQSTVDTRIFDLMGYLLFPAIELLGTIILMSRVAWPVFVIFIPSIIASLWYQQYYIDAARELQRLIGVCRAPVIQHFSESISGSNIIRCFEKEGQFISSISNLMDNLS</sequence>
<dbReference type="GO" id="GO:0005524">
    <property type="term" value="F:ATP binding"/>
    <property type="evidence" value="ECO:0007669"/>
    <property type="project" value="UniProtKB-KW"/>
</dbReference>
<evidence type="ECO:0000256" key="6">
    <source>
        <dbReference type="ARBA" id="ARBA00023136"/>
    </source>
</evidence>
<protein>
    <recommendedName>
        <fullName evidence="8">ABC transmembrane type-1 domain-containing protein</fullName>
    </recommendedName>
</protein>
<evidence type="ECO:0000259" key="8">
    <source>
        <dbReference type="PROSITE" id="PS50929"/>
    </source>
</evidence>
<reference evidence="9" key="1">
    <citation type="submission" date="2014-09" db="EMBL/GenBank/DDBJ databases">
        <authorList>
            <person name="Magalhaes I.L.F."/>
            <person name="Oliveira U."/>
            <person name="Santos F.R."/>
            <person name="Vidigal T.H.D.A."/>
            <person name="Brescovit A.D."/>
            <person name="Santos A.J."/>
        </authorList>
    </citation>
    <scope>NUCLEOTIDE SEQUENCE</scope>
    <source>
        <tissue evidence="9">Shoot tissue taken approximately 20 cm above the soil surface</tissue>
    </source>
</reference>
<feature type="domain" description="ABC transmembrane type-1" evidence="8">
    <location>
        <begin position="1"/>
        <end position="191"/>
    </location>
</feature>
<dbReference type="Gene3D" id="1.20.1560.10">
    <property type="entry name" value="ABC transporter type 1, transmembrane domain"/>
    <property type="match status" value="1"/>
</dbReference>
<dbReference type="AlphaFoldDB" id="A0A0A9GPU8"/>
<dbReference type="PANTHER" id="PTHR24223:SF249">
    <property type="entry name" value="OS02G0288700 PROTEIN"/>
    <property type="match status" value="1"/>
</dbReference>
<evidence type="ECO:0000256" key="1">
    <source>
        <dbReference type="ARBA" id="ARBA00022448"/>
    </source>
</evidence>
<evidence type="ECO:0000313" key="9">
    <source>
        <dbReference type="EMBL" id="JAE24566.1"/>
    </source>
</evidence>
<evidence type="ECO:0000256" key="4">
    <source>
        <dbReference type="ARBA" id="ARBA00022840"/>
    </source>
</evidence>
<name>A0A0A9GPU8_ARUDO</name>
<evidence type="ECO:0000256" key="3">
    <source>
        <dbReference type="ARBA" id="ARBA00022741"/>
    </source>
</evidence>
<dbReference type="Pfam" id="PF00664">
    <property type="entry name" value="ABC_membrane"/>
    <property type="match status" value="1"/>
</dbReference>
<keyword evidence="6 7" id="KW-0472">Membrane</keyword>
<accession>A0A0A9GPU8</accession>
<keyword evidence="2 7" id="KW-0812">Transmembrane</keyword>
<reference evidence="9" key="2">
    <citation type="journal article" date="2015" name="Data Brief">
        <title>Shoot transcriptome of the giant reed, Arundo donax.</title>
        <authorList>
            <person name="Barrero R.A."/>
            <person name="Guerrero F.D."/>
            <person name="Moolhuijzen P."/>
            <person name="Goolsby J.A."/>
            <person name="Tidwell J."/>
            <person name="Bellgard S.E."/>
            <person name="Bellgard M.I."/>
        </authorList>
    </citation>
    <scope>NUCLEOTIDE SEQUENCE</scope>
    <source>
        <tissue evidence="9">Shoot tissue taken approximately 20 cm above the soil surface</tissue>
    </source>
</reference>
<feature type="transmembrane region" description="Helical" evidence="7">
    <location>
        <begin position="120"/>
        <end position="139"/>
    </location>
</feature>
<dbReference type="PANTHER" id="PTHR24223">
    <property type="entry name" value="ATP-BINDING CASSETTE SUB-FAMILY C"/>
    <property type="match status" value="1"/>
</dbReference>
<keyword evidence="5 7" id="KW-1133">Transmembrane helix</keyword>
<dbReference type="InterPro" id="IPR036640">
    <property type="entry name" value="ABC1_TM_sf"/>
</dbReference>
<keyword evidence="1" id="KW-0813">Transport</keyword>
<feature type="transmembrane region" description="Helical" evidence="7">
    <location>
        <begin position="15"/>
        <end position="36"/>
    </location>
</feature>
<keyword evidence="4" id="KW-0067">ATP-binding</keyword>
<dbReference type="EMBL" id="GBRH01173330">
    <property type="protein sequence ID" value="JAE24566.1"/>
    <property type="molecule type" value="Transcribed_RNA"/>
</dbReference>
<evidence type="ECO:0000256" key="7">
    <source>
        <dbReference type="SAM" id="Phobius"/>
    </source>
</evidence>
<evidence type="ECO:0000256" key="5">
    <source>
        <dbReference type="ARBA" id="ARBA00022989"/>
    </source>
</evidence>
<evidence type="ECO:0000256" key="2">
    <source>
        <dbReference type="ARBA" id="ARBA00022692"/>
    </source>
</evidence>
<proteinExistence type="predicted"/>
<keyword evidence="3" id="KW-0547">Nucleotide-binding</keyword>
<dbReference type="InterPro" id="IPR050173">
    <property type="entry name" value="ABC_transporter_C-like"/>
</dbReference>
<organism evidence="9">
    <name type="scientific">Arundo donax</name>
    <name type="common">Giant reed</name>
    <name type="synonym">Donax arundinaceus</name>
    <dbReference type="NCBI Taxonomy" id="35708"/>
    <lineage>
        <taxon>Eukaryota</taxon>
        <taxon>Viridiplantae</taxon>
        <taxon>Streptophyta</taxon>
        <taxon>Embryophyta</taxon>
        <taxon>Tracheophyta</taxon>
        <taxon>Spermatophyta</taxon>
        <taxon>Magnoliopsida</taxon>
        <taxon>Liliopsida</taxon>
        <taxon>Poales</taxon>
        <taxon>Poaceae</taxon>
        <taxon>PACMAD clade</taxon>
        <taxon>Arundinoideae</taxon>
        <taxon>Arundineae</taxon>
        <taxon>Arundo</taxon>
    </lineage>
</organism>
<dbReference type="GO" id="GO:0140359">
    <property type="term" value="F:ABC-type transporter activity"/>
    <property type="evidence" value="ECO:0007669"/>
    <property type="project" value="InterPro"/>
</dbReference>
<dbReference type="GO" id="GO:0016020">
    <property type="term" value="C:membrane"/>
    <property type="evidence" value="ECO:0007669"/>
    <property type="project" value="InterPro"/>
</dbReference>
<dbReference type="PROSITE" id="PS50929">
    <property type="entry name" value="ABC_TM1F"/>
    <property type="match status" value="1"/>
</dbReference>
<dbReference type="InterPro" id="IPR011527">
    <property type="entry name" value="ABC1_TM_dom"/>
</dbReference>
<dbReference type="SUPFAM" id="SSF90123">
    <property type="entry name" value="ABC transporter transmembrane region"/>
    <property type="match status" value="1"/>
</dbReference>